<feature type="signal peptide" evidence="3">
    <location>
        <begin position="1"/>
        <end position="18"/>
    </location>
</feature>
<dbReference type="Proteomes" id="UP001500503">
    <property type="component" value="Unassembled WGS sequence"/>
</dbReference>
<keyword evidence="3" id="KW-0732">Signal</keyword>
<organism evidence="4 5">
    <name type="scientific">Actinoallomurus oryzae</name>
    <dbReference type="NCBI Taxonomy" id="502180"/>
    <lineage>
        <taxon>Bacteria</taxon>
        <taxon>Bacillati</taxon>
        <taxon>Actinomycetota</taxon>
        <taxon>Actinomycetes</taxon>
        <taxon>Streptosporangiales</taxon>
        <taxon>Thermomonosporaceae</taxon>
        <taxon>Actinoallomurus</taxon>
    </lineage>
</organism>
<sequence length="251" mass="25531">MAGAAAITVLAVPATASAHTGSGTAGQTKCNADWYVNPDETALKPKQLRSGMLFDGPSLIHHKTSGYTLKNVPTRDSFTAHVYAGSAPLFKMETSNPYSTVNKTADGKWWSSKIAASEPGGQSNPVGSPAELIGKGAYTEATTVASFGVGYGNDTGNKALVTSVRFGSRFYSLACKPHHPHPTPTPTPTTSPTTPGGDDGSTPTTVPSGAPQTGDGSAGGGSNTTLMAAGGLVVVLGVGGGLVLWRRRSQN</sequence>
<evidence type="ECO:0000313" key="5">
    <source>
        <dbReference type="Proteomes" id="UP001500503"/>
    </source>
</evidence>
<evidence type="ECO:0000256" key="2">
    <source>
        <dbReference type="SAM" id="Phobius"/>
    </source>
</evidence>
<feature type="region of interest" description="Disordered" evidence="1">
    <location>
        <begin position="177"/>
        <end position="222"/>
    </location>
</feature>
<keyword evidence="2" id="KW-0472">Membrane</keyword>
<evidence type="ECO:0000256" key="3">
    <source>
        <dbReference type="SAM" id="SignalP"/>
    </source>
</evidence>
<accession>A0ABP8PR68</accession>
<feature type="transmembrane region" description="Helical" evidence="2">
    <location>
        <begin position="226"/>
        <end position="245"/>
    </location>
</feature>
<feature type="compositionally biased region" description="Low complexity" evidence="1">
    <location>
        <begin position="190"/>
        <end position="205"/>
    </location>
</feature>
<reference evidence="5" key="1">
    <citation type="journal article" date="2019" name="Int. J. Syst. Evol. Microbiol.">
        <title>The Global Catalogue of Microorganisms (GCM) 10K type strain sequencing project: providing services to taxonomists for standard genome sequencing and annotation.</title>
        <authorList>
            <consortium name="The Broad Institute Genomics Platform"/>
            <consortium name="The Broad Institute Genome Sequencing Center for Infectious Disease"/>
            <person name="Wu L."/>
            <person name="Ma J."/>
        </authorList>
    </citation>
    <scope>NUCLEOTIDE SEQUENCE [LARGE SCALE GENOMIC DNA]</scope>
    <source>
        <strain evidence="5">JCM 17933</strain>
    </source>
</reference>
<evidence type="ECO:0008006" key="6">
    <source>
        <dbReference type="Google" id="ProtNLM"/>
    </source>
</evidence>
<dbReference type="EMBL" id="BAABHF010000016">
    <property type="protein sequence ID" value="GAA4490548.1"/>
    <property type="molecule type" value="Genomic_DNA"/>
</dbReference>
<keyword evidence="5" id="KW-1185">Reference proteome</keyword>
<keyword evidence="2" id="KW-0812">Transmembrane</keyword>
<protein>
    <recommendedName>
        <fullName evidence="6">Gram-positive cocci surface proteins LPxTG domain-containing protein</fullName>
    </recommendedName>
</protein>
<keyword evidence="2" id="KW-1133">Transmembrane helix</keyword>
<gene>
    <name evidence="4" type="ORF">GCM10023191_022870</name>
</gene>
<feature type="compositionally biased region" description="Polar residues" evidence="1">
    <location>
        <begin position="206"/>
        <end position="215"/>
    </location>
</feature>
<feature type="chain" id="PRO_5046730105" description="Gram-positive cocci surface proteins LPxTG domain-containing protein" evidence="3">
    <location>
        <begin position="19"/>
        <end position="251"/>
    </location>
</feature>
<proteinExistence type="predicted"/>
<comment type="caution">
    <text evidence="4">The sequence shown here is derived from an EMBL/GenBank/DDBJ whole genome shotgun (WGS) entry which is preliminary data.</text>
</comment>
<name>A0ABP8PR68_9ACTN</name>
<evidence type="ECO:0000256" key="1">
    <source>
        <dbReference type="SAM" id="MobiDB-lite"/>
    </source>
</evidence>
<evidence type="ECO:0000313" key="4">
    <source>
        <dbReference type="EMBL" id="GAA4490548.1"/>
    </source>
</evidence>